<keyword evidence="1" id="KW-0472">Membrane</keyword>
<reference evidence="2 3" key="1">
    <citation type="submission" date="2019-08" db="EMBL/GenBank/DDBJ databases">
        <title>Genome of Phaeodactylibacter luteus.</title>
        <authorList>
            <person name="Bowman J.P."/>
        </authorList>
    </citation>
    <scope>NUCLEOTIDE SEQUENCE [LARGE SCALE GENOMIC DNA]</scope>
    <source>
        <strain evidence="2 3">KCTC 42180</strain>
    </source>
</reference>
<keyword evidence="3" id="KW-1185">Reference proteome</keyword>
<dbReference type="OrthoDB" id="594406at2"/>
<comment type="caution">
    <text evidence="2">The sequence shown here is derived from an EMBL/GenBank/DDBJ whole genome shotgun (WGS) entry which is preliminary data.</text>
</comment>
<dbReference type="Proteomes" id="UP000321580">
    <property type="component" value="Unassembled WGS sequence"/>
</dbReference>
<feature type="transmembrane region" description="Helical" evidence="1">
    <location>
        <begin position="58"/>
        <end position="80"/>
    </location>
</feature>
<gene>
    <name evidence="2" type="ORF">FRY97_15815</name>
</gene>
<accession>A0A5C6RJ03</accession>
<evidence type="ECO:0000256" key="1">
    <source>
        <dbReference type="SAM" id="Phobius"/>
    </source>
</evidence>
<feature type="transmembrane region" description="Helical" evidence="1">
    <location>
        <begin position="29"/>
        <end position="52"/>
    </location>
</feature>
<dbReference type="Pfam" id="PF14362">
    <property type="entry name" value="DUF4407"/>
    <property type="match status" value="1"/>
</dbReference>
<feature type="transmembrane region" description="Helical" evidence="1">
    <location>
        <begin position="267"/>
        <end position="289"/>
    </location>
</feature>
<sequence length="376" mass="42009">MSTIKQFLIYCSGADADILKQCPSDEQKFVGIGGTILFTGLLAFCSATYAIYTVFDTYWAAVPFGLLWGLMIFNLDRYIVSSMKKQGGFFKDFFIAFPRLFMAVLLALVISKPLELKIFEKEINAELLVMEQEVYQEQESRIQARYAGQIAGHTSRKAALQAEIEAQAALRDTLSLMAIQEADGTGGSGKRNLGPIYRAKKANADAAQASLEQLEARLLPLIGEEQAAIGNLDSLMKADIAGLGRGAYGGMAARMDALHRLGQGSEAIYWASLFIMLLFIAVETAPIFAKLIAARSPYDYLLQEHEHRFEMESFEAVSLRNNAVRNKVKFDTETSVYRTQQEIGVEKELTNIWLRRRKEAIERSPADWRPPFIKNA</sequence>
<dbReference type="AlphaFoldDB" id="A0A5C6RJ03"/>
<evidence type="ECO:0000313" key="3">
    <source>
        <dbReference type="Proteomes" id="UP000321580"/>
    </source>
</evidence>
<dbReference type="RefSeq" id="WP_147168534.1">
    <property type="nucleotide sequence ID" value="NZ_VOOR01000037.1"/>
</dbReference>
<name>A0A5C6RJ03_9BACT</name>
<proteinExistence type="predicted"/>
<dbReference type="InterPro" id="IPR025519">
    <property type="entry name" value="DUF4407"/>
</dbReference>
<evidence type="ECO:0000313" key="2">
    <source>
        <dbReference type="EMBL" id="TXB62103.1"/>
    </source>
</evidence>
<feature type="transmembrane region" description="Helical" evidence="1">
    <location>
        <begin position="92"/>
        <end position="110"/>
    </location>
</feature>
<dbReference type="EMBL" id="VOOR01000037">
    <property type="protein sequence ID" value="TXB62103.1"/>
    <property type="molecule type" value="Genomic_DNA"/>
</dbReference>
<organism evidence="2 3">
    <name type="scientific">Phaeodactylibacter luteus</name>
    <dbReference type="NCBI Taxonomy" id="1564516"/>
    <lineage>
        <taxon>Bacteria</taxon>
        <taxon>Pseudomonadati</taxon>
        <taxon>Bacteroidota</taxon>
        <taxon>Saprospiria</taxon>
        <taxon>Saprospirales</taxon>
        <taxon>Haliscomenobacteraceae</taxon>
        <taxon>Phaeodactylibacter</taxon>
    </lineage>
</organism>
<protein>
    <submittedName>
        <fullName evidence="2">DUF4407 domain-containing protein</fullName>
    </submittedName>
</protein>
<keyword evidence="1" id="KW-1133">Transmembrane helix</keyword>
<keyword evidence="1" id="KW-0812">Transmembrane</keyword>